<evidence type="ECO:0000313" key="12">
    <source>
        <dbReference type="Proteomes" id="UP001153714"/>
    </source>
</evidence>
<evidence type="ECO:0000256" key="7">
    <source>
        <dbReference type="ARBA" id="ARBA00022824"/>
    </source>
</evidence>
<dbReference type="OrthoDB" id="377083at2759"/>
<gene>
    <name evidence="11" type="ORF">DIATSA_LOCUS8487</name>
</gene>
<evidence type="ECO:0000256" key="6">
    <source>
        <dbReference type="ARBA" id="ARBA00022777"/>
    </source>
</evidence>
<feature type="transmembrane region" description="Helical" evidence="10">
    <location>
        <begin position="353"/>
        <end position="377"/>
    </location>
</feature>
<evidence type="ECO:0000256" key="9">
    <source>
        <dbReference type="ARBA" id="ARBA00023136"/>
    </source>
</evidence>
<comment type="subcellular location">
    <subcellularLocation>
        <location evidence="1">Endoplasmic reticulum membrane</location>
        <topology evidence="1">Multi-pass membrane protein</topology>
    </subcellularLocation>
</comment>
<keyword evidence="6" id="KW-0418">Kinase</keyword>
<dbReference type="PANTHER" id="PTHR13205:SF15">
    <property type="entry name" value="DOLICHOL KINASE"/>
    <property type="match status" value="1"/>
</dbReference>
<evidence type="ECO:0000256" key="8">
    <source>
        <dbReference type="ARBA" id="ARBA00022989"/>
    </source>
</evidence>
<dbReference type="InterPro" id="IPR032974">
    <property type="entry name" value="Polypren_kinase"/>
</dbReference>
<feature type="transmembrane region" description="Helical" evidence="10">
    <location>
        <begin position="154"/>
        <end position="181"/>
    </location>
</feature>
<feature type="transmembrane region" description="Helical" evidence="10">
    <location>
        <begin position="298"/>
        <end position="316"/>
    </location>
</feature>
<accession>A0A9P0C5D1</accession>
<evidence type="ECO:0000313" key="11">
    <source>
        <dbReference type="EMBL" id="CAH0757999.1"/>
    </source>
</evidence>
<evidence type="ECO:0000256" key="4">
    <source>
        <dbReference type="ARBA" id="ARBA00022679"/>
    </source>
</evidence>
<feature type="transmembrane region" description="Helical" evidence="10">
    <location>
        <begin position="193"/>
        <end position="216"/>
    </location>
</feature>
<comment type="similarity">
    <text evidence="2">Belongs to the polyprenol kinase family.</text>
</comment>
<evidence type="ECO:0000256" key="2">
    <source>
        <dbReference type="ARBA" id="ARBA00010794"/>
    </source>
</evidence>
<evidence type="ECO:0000256" key="1">
    <source>
        <dbReference type="ARBA" id="ARBA00004477"/>
    </source>
</evidence>
<reference evidence="11" key="2">
    <citation type="submission" date="2022-10" db="EMBL/GenBank/DDBJ databases">
        <authorList>
            <consortium name="ENA_rothamsted_submissions"/>
            <consortium name="culmorum"/>
            <person name="King R."/>
        </authorList>
    </citation>
    <scope>NUCLEOTIDE SEQUENCE</scope>
</reference>
<feature type="transmembrane region" description="Helical" evidence="10">
    <location>
        <begin position="328"/>
        <end position="347"/>
    </location>
</feature>
<dbReference type="Proteomes" id="UP001153714">
    <property type="component" value="Chromosome 3"/>
</dbReference>
<evidence type="ECO:0000256" key="10">
    <source>
        <dbReference type="SAM" id="Phobius"/>
    </source>
</evidence>
<keyword evidence="8 10" id="KW-1133">Transmembrane helix</keyword>
<dbReference type="EMBL" id="OU893334">
    <property type="protein sequence ID" value="CAH0757999.1"/>
    <property type="molecule type" value="Genomic_DNA"/>
</dbReference>
<keyword evidence="5 10" id="KW-0812">Transmembrane</keyword>
<organism evidence="11 12">
    <name type="scientific">Diatraea saccharalis</name>
    <name type="common">sugarcane borer</name>
    <dbReference type="NCBI Taxonomy" id="40085"/>
    <lineage>
        <taxon>Eukaryota</taxon>
        <taxon>Metazoa</taxon>
        <taxon>Ecdysozoa</taxon>
        <taxon>Arthropoda</taxon>
        <taxon>Hexapoda</taxon>
        <taxon>Insecta</taxon>
        <taxon>Pterygota</taxon>
        <taxon>Neoptera</taxon>
        <taxon>Endopterygota</taxon>
        <taxon>Lepidoptera</taxon>
        <taxon>Glossata</taxon>
        <taxon>Ditrysia</taxon>
        <taxon>Pyraloidea</taxon>
        <taxon>Crambidae</taxon>
        <taxon>Crambinae</taxon>
        <taxon>Diatraea</taxon>
    </lineage>
</organism>
<dbReference type="PANTHER" id="PTHR13205">
    <property type="entry name" value="TRANSMEMBRANE PROTEIN 15-RELATED"/>
    <property type="match status" value="1"/>
</dbReference>
<feature type="transmembrane region" description="Helical" evidence="10">
    <location>
        <begin position="99"/>
        <end position="118"/>
    </location>
</feature>
<dbReference type="GO" id="GO:0005789">
    <property type="term" value="C:endoplasmic reticulum membrane"/>
    <property type="evidence" value="ECO:0007669"/>
    <property type="project" value="UniProtKB-SubCell"/>
</dbReference>
<dbReference type="GO" id="GO:0004168">
    <property type="term" value="F:dolichol kinase activity"/>
    <property type="evidence" value="ECO:0007669"/>
    <property type="project" value="UniProtKB-EC"/>
</dbReference>
<name>A0A9P0C5D1_9NEOP</name>
<keyword evidence="9 10" id="KW-0472">Membrane</keyword>
<feature type="transmembrane region" description="Helical" evidence="10">
    <location>
        <begin position="66"/>
        <end position="87"/>
    </location>
</feature>
<sequence>MMDQKFYDYIDASCTRFFSSLDIQMSRNIETAGIQTRQSNSSGIWCCVLLPIILNVYSVQYAVSSLYTFVAVISIGLFIYCVLFIIFLSMSSLVLQQSVYASCIASGLIPVLLLYTILDYGKDLKNYICSSDNLLIILFQSINNKIEYNYQLHLIYVMFVSDLPFCLFYSFASVFSFSWLLRISLNQFQKTFTVGEAMLILQAVVIFITAAVAKVTSNLDDADKEMDFIYTIVYAWLSTVGIFITALCLLKDEQRSLEILGCIVGFCGVYGLLILHIVLGLNCIYNIFHYIFMEGNRALILLLWAVLVGISVVVLTARTQLAVKASTVTRKAFHVLASLVFMSGILLDPHLMILASGIGFGLLLFVEVCINKIYNIVYTFSRVERMIEDFIR</sequence>
<keyword evidence="7" id="KW-0256">Endoplasmic reticulum</keyword>
<keyword evidence="12" id="KW-1185">Reference proteome</keyword>
<dbReference type="EC" id="2.7.1.108" evidence="3"/>
<dbReference type="AlphaFoldDB" id="A0A9P0C5D1"/>
<reference evidence="11" key="1">
    <citation type="submission" date="2021-12" db="EMBL/GenBank/DDBJ databases">
        <authorList>
            <person name="King R."/>
        </authorList>
    </citation>
    <scope>NUCLEOTIDE SEQUENCE</scope>
</reference>
<proteinExistence type="inferred from homology"/>
<evidence type="ECO:0000256" key="5">
    <source>
        <dbReference type="ARBA" id="ARBA00022692"/>
    </source>
</evidence>
<feature type="transmembrane region" description="Helical" evidence="10">
    <location>
        <begin position="262"/>
        <end position="292"/>
    </location>
</feature>
<evidence type="ECO:0000256" key="3">
    <source>
        <dbReference type="ARBA" id="ARBA00012132"/>
    </source>
</evidence>
<dbReference type="GO" id="GO:0043048">
    <property type="term" value="P:dolichyl monophosphate biosynthetic process"/>
    <property type="evidence" value="ECO:0007669"/>
    <property type="project" value="TreeGrafter"/>
</dbReference>
<feature type="transmembrane region" description="Helical" evidence="10">
    <location>
        <begin position="228"/>
        <end position="250"/>
    </location>
</feature>
<keyword evidence="4" id="KW-0808">Transferase</keyword>
<feature type="transmembrane region" description="Helical" evidence="10">
    <location>
        <begin position="42"/>
        <end position="60"/>
    </location>
</feature>
<protein>
    <recommendedName>
        <fullName evidence="3">dolichol kinase</fullName>
        <ecNumber evidence="3">2.7.1.108</ecNumber>
    </recommendedName>
</protein>